<dbReference type="Proteomes" id="UP000319322">
    <property type="component" value="Unassembled WGS sequence"/>
</dbReference>
<dbReference type="GO" id="GO:0046872">
    <property type="term" value="F:metal ion binding"/>
    <property type="evidence" value="ECO:0007669"/>
    <property type="project" value="UniProtKB-KW"/>
</dbReference>
<organism evidence="7 8">
    <name type="scientific">Helicobacter mehlei</name>
    <dbReference type="NCBI Taxonomy" id="2316080"/>
    <lineage>
        <taxon>Bacteria</taxon>
        <taxon>Pseudomonadati</taxon>
        <taxon>Campylobacterota</taxon>
        <taxon>Epsilonproteobacteria</taxon>
        <taxon>Campylobacterales</taxon>
        <taxon>Helicobacteraceae</taxon>
        <taxon>Helicobacter</taxon>
    </lineage>
</organism>
<gene>
    <name evidence="7" type="ORF">FNE76_01960</name>
</gene>
<dbReference type="GO" id="GO:0008235">
    <property type="term" value="F:metalloexopeptidase activity"/>
    <property type="evidence" value="ECO:0007669"/>
    <property type="project" value="UniProtKB-ARBA"/>
</dbReference>
<dbReference type="GO" id="GO:0004177">
    <property type="term" value="F:aminopeptidase activity"/>
    <property type="evidence" value="ECO:0007669"/>
    <property type="project" value="UniProtKB-KW"/>
</dbReference>
<dbReference type="Gene3D" id="3.40.350.10">
    <property type="entry name" value="Creatinase/prolidase N-terminal domain"/>
    <property type="match status" value="1"/>
</dbReference>
<keyword evidence="2" id="KW-0479">Metal-binding</keyword>
<dbReference type="SUPFAM" id="SSF53092">
    <property type="entry name" value="Creatinase/prolidase N-terminal domain"/>
    <property type="match status" value="1"/>
</dbReference>
<accession>A0A553V1G0</accession>
<dbReference type="RefSeq" id="WP_120947375.1">
    <property type="nucleotide sequence ID" value="NZ_QXQS01000001.1"/>
</dbReference>
<dbReference type="GO" id="GO:0006508">
    <property type="term" value="P:proteolysis"/>
    <property type="evidence" value="ECO:0007669"/>
    <property type="project" value="UniProtKB-KW"/>
</dbReference>
<keyword evidence="7" id="KW-0031">Aminopeptidase</keyword>
<dbReference type="SUPFAM" id="SSF55920">
    <property type="entry name" value="Creatinase/aminopeptidase"/>
    <property type="match status" value="1"/>
</dbReference>
<comment type="caution">
    <text evidence="7">The sequence shown here is derived from an EMBL/GenBank/DDBJ whole genome shotgun (WGS) entry which is preliminary data.</text>
</comment>
<keyword evidence="8" id="KW-1185">Reference proteome</keyword>
<proteinExistence type="predicted"/>
<dbReference type="PANTHER" id="PTHR46112:SF3">
    <property type="entry name" value="AMINOPEPTIDASE YPDF"/>
    <property type="match status" value="1"/>
</dbReference>
<dbReference type="InterPro" id="IPR000994">
    <property type="entry name" value="Pept_M24"/>
</dbReference>
<feature type="domain" description="Peptidase M24" evidence="5">
    <location>
        <begin position="119"/>
        <end position="333"/>
    </location>
</feature>
<dbReference type="PROSITE" id="PS00491">
    <property type="entry name" value="PROLINE_PEPTIDASE"/>
    <property type="match status" value="1"/>
</dbReference>
<evidence type="ECO:0000256" key="2">
    <source>
        <dbReference type="ARBA" id="ARBA00022723"/>
    </source>
</evidence>
<dbReference type="Pfam" id="PF00557">
    <property type="entry name" value="Peptidase_M24"/>
    <property type="match status" value="1"/>
</dbReference>
<dbReference type="Gene3D" id="3.90.230.10">
    <property type="entry name" value="Creatinase/methionine aminopeptidase superfamily"/>
    <property type="match status" value="1"/>
</dbReference>
<reference evidence="7 8" key="3">
    <citation type="submission" date="2019-07" db="EMBL/GenBank/DDBJ databases">
        <authorList>
            <person name="Papic B."/>
        </authorList>
    </citation>
    <scope>NUCLEOTIDE SEQUENCE [LARGE SCALE GENOMIC DNA]</scope>
    <source>
        <strain evidence="7 8">L8b</strain>
    </source>
</reference>
<dbReference type="InterPro" id="IPR050659">
    <property type="entry name" value="Peptidase_M24B"/>
</dbReference>
<name>A0A553V1G0_9HELI</name>
<dbReference type="InterPro" id="IPR001131">
    <property type="entry name" value="Peptidase_M24B_aminopep-P_CS"/>
</dbReference>
<dbReference type="EMBL" id="VKGC01000003">
    <property type="protein sequence ID" value="TSA86270.1"/>
    <property type="molecule type" value="Genomic_DNA"/>
</dbReference>
<dbReference type="InterPro" id="IPR001714">
    <property type="entry name" value="Pept_M24_MAP"/>
</dbReference>
<evidence type="ECO:0000256" key="1">
    <source>
        <dbReference type="ARBA" id="ARBA00022670"/>
    </source>
</evidence>
<protein>
    <submittedName>
        <fullName evidence="7">Aminopeptidase P family protein</fullName>
    </submittedName>
</protein>
<dbReference type="PRINTS" id="PR00599">
    <property type="entry name" value="MAPEPTIDASE"/>
</dbReference>
<evidence type="ECO:0000259" key="6">
    <source>
        <dbReference type="Pfam" id="PF01321"/>
    </source>
</evidence>
<dbReference type="CDD" id="cd01092">
    <property type="entry name" value="APP-like"/>
    <property type="match status" value="1"/>
</dbReference>
<evidence type="ECO:0000259" key="5">
    <source>
        <dbReference type="Pfam" id="PF00557"/>
    </source>
</evidence>
<keyword evidence="1" id="KW-0645">Protease</keyword>
<evidence type="ECO:0000256" key="4">
    <source>
        <dbReference type="ARBA" id="ARBA00023049"/>
    </source>
</evidence>
<reference evidence="8" key="2">
    <citation type="submission" date="2019-07" db="EMBL/GenBank/DDBJ databases">
        <title>Helicobacter labacensis sp. nov., Helicobacter mehlei sp. nov. and Helicobacter vulpis sp. nov., isolated from gastric mucosa of red fox (Vulpis vulpis).</title>
        <authorList>
            <person name="Papic B."/>
        </authorList>
    </citation>
    <scope>NUCLEOTIDE SEQUENCE [LARGE SCALE GENOMIC DNA]</scope>
    <source>
        <strain evidence="8">L8b</strain>
    </source>
</reference>
<dbReference type="InterPro" id="IPR036005">
    <property type="entry name" value="Creatinase/aminopeptidase-like"/>
</dbReference>
<evidence type="ECO:0000256" key="3">
    <source>
        <dbReference type="ARBA" id="ARBA00022801"/>
    </source>
</evidence>
<feature type="domain" description="Creatinase N-terminal" evidence="6">
    <location>
        <begin position="5"/>
        <end position="110"/>
    </location>
</feature>
<reference evidence="7 8" key="1">
    <citation type="submission" date="2019-07" db="EMBL/GenBank/DDBJ databases">
        <title>Helicobacter labacensis sp. nov., Helicobacter mehlei sp. nov. and Helicobacter vulpis sp. nov., isolated from gastric mucosa of red fox (Vulpis vulpis).</title>
        <authorList>
            <person name="Kusar D."/>
            <person name="Gruntar I."/>
            <person name="Pate M."/>
            <person name="Zajc U."/>
            <person name="Ocepek M."/>
        </authorList>
    </citation>
    <scope>NUCLEOTIDE SEQUENCE [LARGE SCALE GENOMIC DNA]</scope>
    <source>
        <strain evidence="7 8">L8b</strain>
    </source>
</reference>
<dbReference type="InterPro" id="IPR000587">
    <property type="entry name" value="Creatinase_N"/>
</dbReference>
<evidence type="ECO:0000313" key="8">
    <source>
        <dbReference type="Proteomes" id="UP000319322"/>
    </source>
</evidence>
<keyword evidence="4" id="KW-0482">Metalloprotease</keyword>
<keyword evidence="3" id="KW-0378">Hydrolase</keyword>
<dbReference type="PANTHER" id="PTHR46112">
    <property type="entry name" value="AMINOPEPTIDASE"/>
    <property type="match status" value="1"/>
</dbReference>
<dbReference type="AlphaFoldDB" id="A0A553V1G0"/>
<dbReference type="Pfam" id="PF01321">
    <property type="entry name" value="Creatinase_N"/>
    <property type="match status" value="1"/>
</dbReference>
<evidence type="ECO:0000313" key="7">
    <source>
        <dbReference type="EMBL" id="TSA86270.1"/>
    </source>
</evidence>
<dbReference type="InterPro" id="IPR029149">
    <property type="entry name" value="Creatin/AminoP/Spt16_N"/>
</dbReference>
<sequence>MAHFTTNESAQYFACGYSCDHAIFLQLEDRAFFITDSRYTLEARARVQGGVEVVEGSDLWAHMIDLVQKTPPNKLYFDPAQITLQNYQRLEARLGEKLVGELDYHRKQRVVKTPEQIALLKQSQHLNVQALKEFASCVPDLQEPSEAFLQFKVKEFLTHQGVYDLSFEPIVAINANAAKPHALPDSQTHLKKGDLLLMDMGLKYQRYCSDRTRCALFSGELGFDRPQHFGDPELQKIYDIVRQAQESTIEQLRAGMTGQQIDAIARGVIEKSGYGRFFGHGTGHGIGLDIHELPFISPRSQMVIEEGMVFSIEPGIYIPGKYGIRIEDLVVVQDSRAQII</sequence>